<keyword evidence="4" id="KW-0732">Signal</keyword>
<evidence type="ECO:0000256" key="4">
    <source>
        <dbReference type="ARBA" id="ARBA00022729"/>
    </source>
</evidence>
<proteinExistence type="inferred from homology"/>
<accession>A0A834Y0N4</accession>
<dbReference type="GO" id="GO:0005615">
    <property type="term" value="C:extracellular space"/>
    <property type="evidence" value="ECO:0007669"/>
    <property type="project" value="TreeGrafter"/>
</dbReference>
<comment type="caution">
    <text evidence="5">The sequence shown here is derived from an EMBL/GenBank/DDBJ whole genome shotgun (WGS) entry which is preliminary data.</text>
</comment>
<name>A0A834Y0N4_APHGI</name>
<dbReference type="CDD" id="cd23992">
    <property type="entry name" value="PBP_GOBP"/>
    <property type="match status" value="1"/>
</dbReference>
<dbReference type="Gene3D" id="1.10.238.20">
    <property type="entry name" value="Pheromone/general odorant binding protein domain"/>
    <property type="match status" value="1"/>
</dbReference>
<dbReference type="EMBL" id="JACMRX010000001">
    <property type="protein sequence ID" value="KAF7997033.1"/>
    <property type="molecule type" value="Genomic_DNA"/>
</dbReference>
<evidence type="ECO:0000256" key="2">
    <source>
        <dbReference type="ARBA" id="ARBA00008098"/>
    </source>
</evidence>
<organism evidence="5 6">
    <name type="scientific">Aphidius gifuensis</name>
    <name type="common">Parasitoid wasp</name>
    <dbReference type="NCBI Taxonomy" id="684658"/>
    <lineage>
        <taxon>Eukaryota</taxon>
        <taxon>Metazoa</taxon>
        <taxon>Ecdysozoa</taxon>
        <taxon>Arthropoda</taxon>
        <taxon>Hexapoda</taxon>
        <taxon>Insecta</taxon>
        <taxon>Pterygota</taxon>
        <taxon>Neoptera</taxon>
        <taxon>Endopterygota</taxon>
        <taxon>Hymenoptera</taxon>
        <taxon>Apocrita</taxon>
        <taxon>Ichneumonoidea</taxon>
        <taxon>Braconidae</taxon>
        <taxon>Aphidiinae</taxon>
        <taxon>Aphidius</taxon>
    </lineage>
</organism>
<gene>
    <name evidence="5" type="ORF">HCN44_005310</name>
</gene>
<dbReference type="InterPro" id="IPR036728">
    <property type="entry name" value="PBP_GOBP_sf"/>
</dbReference>
<evidence type="ECO:0000313" key="5">
    <source>
        <dbReference type="EMBL" id="KAF7997033.1"/>
    </source>
</evidence>
<dbReference type="PANTHER" id="PTHR11857:SF43">
    <property type="entry name" value="GEO07291P1-RELATED"/>
    <property type="match status" value="1"/>
</dbReference>
<evidence type="ECO:0000256" key="1">
    <source>
        <dbReference type="ARBA" id="ARBA00004613"/>
    </source>
</evidence>
<protein>
    <recommendedName>
        <fullName evidence="7">Odorant-binding protein</fullName>
    </recommendedName>
</protein>
<dbReference type="AlphaFoldDB" id="A0A834Y0N4"/>
<dbReference type="Pfam" id="PF01395">
    <property type="entry name" value="PBP_GOBP"/>
    <property type="match status" value="1"/>
</dbReference>
<dbReference type="SMART" id="SM00708">
    <property type="entry name" value="PhBP"/>
    <property type="match status" value="1"/>
</dbReference>
<sequence>MQTKADIRRECRKQTGVAWDPLSKFKNGDFNENDPKLKCYLKCFMQKYGIFGDDSIYIDRVLRYLPYSMQKTSKNTLEKCNLIPSTDSCDKAFQLLKCYFKSQPEVIFLKLLYYFTV</sequence>
<reference evidence="5 6" key="1">
    <citation type="submission" date="2020-08" db="EMBL/GenBank/DDBJ databases">
        <title>Aphidius gifuensis genome sequencing and assembly.</title>
        <authorList>
            <person name="Du Z."/>
        </authorList>
    </citation>
    <scope>NUCLEOTIDE SEQUENCE [LARGE SCALE GENOMIC DNA]</scope>
    <source>
        <strain evidence="5">YNYX2018</strain>
        <tissue evidence="5">Adults</tissue>
    </source>
</reference>
<dbReference type="OrthoDB" id="8194670at2759"/>
<evidence type="ECO:0000256" key="3">
    <source>
        <dbReference type="ARBA" id="ARBA00022525"/>
    </source>
</evidence>
<comment type="subcellular location">
    <subcellularLocation>
        <location evidence="1">Secreted</location>
    </subcellularLocation>
</comment>
<dbReference type="Proteomes" id="UP000639338">
    <property type="component" value="Unassembled WGS sequence"/>
</dbReference>
<comment type="similarity">
    <text evidence="2">Belongs to the PBP/GOBP family.</text>
</comment>
<dbReference type="InterPro" id="IPR006170">
    <property type="entry name" value="PBP/GOBP"/>
</dbReference>
<evidence type="ECO:0008006" key="7">
    <source>
        <dbReference type="Google" id="ProtNLM"/>
    </source>
</evidence>
<dbReference type="FunFam" id="1.10.238.20:FF:000001">
    <property type="entry name" value="General odorant-binding protein lush"/>
    <property type="match status" value="1"/>
</dbReference>
<keyword evidence="6" id="KW-1185">Reference proteome</keyword>
<dbReference type="SUPFAM" id="SSF47565">
    <property type="entry name" value="Insect pheromone/odorant-binding proteins"/>
    <property type="match status" value="1"/>
</dbReference>
<dbReference type="PANTHER" id="PTHR11857">
    <property type="entry name" value="ODORANT BINDING PROTEIN-RELATED"/>
    <property type="match status" value="1"/>
</dbReference>
<dbReference type="GO" id="GO:0005549">
    <property type="term" value="F:odorant binding"/>
    <property type="evidence" value="ECO:0007669"/>
    <property type="project" value="InterPro"/>
</dbReference>
<keyword evidence="3" id="KW-0964">Secreted</keyword>
<evidence type="ECO:0000313" key="6">
    <source>
        <dbReference type="Proteomes" id="UP000639338"/>
    </source>
</evidence>
<dbReference type="GO" id="GO:0007608">
    <property type="term" value="P:sensory perception of smell"/>
    <property type="evidence" value="ECO:0007669"/>
    <property type="project" value="TreeGrafter"/>
</dbReference>